<organism evidence="2 3">
    <name type="scientific">Chryseobacterium taihuense</name>
    <dbReference type="NCBI Taxonomy" id="1141221"/>
    <lineage>
        <taxon>Bacteria</taxon>
        <taxon>Pseudomonadati</taxon>
        <taxon>Bacteroidota</taxon>
        <taxon>Flavobacteriia</taxon>
        <taxon>Flavobacteriales</taxon>
        <taxon>Weeksellaceae</taxon>
        <taxon>Chryseobacterium group</taxon>
        <taxon>Chryseobacterium</taxon>
    </lineage>
</organism>
<keyword evidence="3" id="KW-1185">Reference proteome</keyword>
<reference evidence="2 3" key="1">
    <citation type="submission" date="2016-10" db="EMBL/GenBank/DDBJ databases">
        <authorList>
            <person name="Varghese N."/>
            <person name="Submissions S."/>
        </authorList>
    </citation>
    <scope>NUCLEOTIDE SEQUENCE [LARGE SCALE GENOMIC DNA]</scope>
    <source>
        <strain evidence="2 3">CGMCC 1.10941</strain>
    </source>
</reference>
<dbReference type="Proteomes" id="UP000199242">
    <property type="component" value="Unassembled WGS sequence"/>
</dbReference>
<dbReference type="PANTHER" id="PTHR32385:SF15">
    <property type="entry name" value="INOSITOL PHOSPHOCERAMIDE MANNOSYLTRANSFERASE 1"/>
    <property type="match status" value="1"/>
</dbReference>
<keyword evidence="1" id="KW-0808">Transferase</keyword>
<dbReference type="InterPro" id="IPR051706">
    <property type="entry name" value="Glycosyltransferase_domain"/>
</dbReference>
<evidence type="ECO:0000313" key="3">
    <source>
        <dbReference type="Proteomes" id="UP000199242"/>
    </source>
</evidence>
<evidence type="ECO:0000256" key="1">
    <source>
        <dbReference type="ARBA" id="ARBA00022679"/>
    </source>
</evidence>
<protein>
    <submittedName>
        <fullName evidence="2">Glycosyltransferase sugar-binding region containing DXD motif-containing protein</fullName>
    </submittedName>
</protein>
<name>A0ABY0QTP7_9FLAO</name>
<dbReference type="Gene3D" id="3.90.550.20">
    <property type="match status" value="1"/>
</dbReference>
<dbReference type="InterPro" id="IPR007577">
    <property type="entry name" value="GlycoTrfase_DXD_sugar-bd_CS"/>
</dbReference>
<comment type="caution">
    <text evidence="2">The sequence shown here is derived from an EMBL/GenBank/DDBJ whole genome shotgun (WGS) entry which is preliminary data.</text>
</comment>
<dbReference type="RefSeq" id="WP_089743661.1">
    <property type="nucleotide sequence ID" value="NZ_FNHD01000007.1"/>
</dbReference>
<accession>A0ABY0QTP7</accession>
<dbReference type="Pfam" id="PF04488">
    <property type="entry name" value="Gly_transf_sug"/>
    <property type="match status" value="1"/>
</dbReference>
<dbReference type="InterPro" id="IPR029044">
    <property type="entry name" value="Nucleotide-diphossugar_trans"/>
</dbReference>
<evidence type="ECO:0000313" key="2">
    <source>
        <dbReference type="EMBL" id="SDL86403.1"/>
    </source>
</evidence>
<gene>
    <name evidence="2" type="ORF">SAMN05216273_107166</name>
</gene>
<dbReference type="EMBL" id="FNHD01000007">
    <property type="protein sequence ID" value="SDL86403.1"/>
    <property type="molecule type" value="Genomic_DNA"/>
</dbReference>
<dbReference type="PANTHER" id="PTHR32385">
    <property type="entry name" value="MANNOSYL PHOSPHORYLINOSITOL CERAMIDE SYNTHASE"/>
    <property type="match status" value="1"/>
</dbReference>
<sequence length="249" mass="29522">MIPKIIHYCWFGGNEKSEKIKFCMESWEKYLPDYEVKEWNESNFPINKHKYVQQAYSEKKWAFVTDYVRAYALFEEGGIYLDTDVEVTGNLDVFLNHGAFSGFESKGYPFTALWGARKGHYWPKKVLNFYDTIEFVNETNTVYVSRILESEFGINSQSEVIQNFENDIFIYPSNYFCLNIRNYAIHHFEGSWVPSELKNDVNRNLINLFTTNNFIKEKSFKQCVNILLKEYNVSALDLLKFSIKKYLFK</sequence>
<dbReference type="SUPFAM" id="SSF53448">
    <property type="entry name" value="Nucleotide-diphospho-sugar transferases"/>
    <property type="match status" value="1"/>
</dbReference>
<proteinExistence type="predicted"/>